<evidence type="ECO:0000313" key="2">
    <source>
        <dbReference type="Proteomes" id="UP000552935"/>
    </source>
</evidence>
<organism evidence="1 2">
    <name type="scientific">Lacticaseibacillus rhamnosus</name>
    <name type="common">Lactobacillus rhamnosus</name>
    <dbReference type="NCBI Taxonomy" id="47715"/>
    <lineage>
        <taxon>Bacteria</taxon>
        <taxon>Bacillati</taxon>
        <taxon>Bacillota</taxon>
        <taxon>Bacilli</taxon>
        <taxon>Lactobacillales</taxon>
        <taxon>Lactobacillaceae</taxon>
        <taxon>Lacticaseibacillus</taxon>
    </lineage>
</organism>
<protein>
    <submittedName>
        <fullName evidence="1">Uncharacterized protein</fullName>
    </submittedName>
</protein>
<reference evidence="1 2" key="1">
    <citation type="submission" date="2020-07" db="EMBL/GenBank/DDBJ databases">
        <title>Organ Donor 1.</title>
        <authorList>
            <person name="Marsh A.J."/>
            <person name="Azcarate-Peril M.A."/>
        </authorList>
    </citation>
    <scope>NUCLEOTIDE SEQUENCE [LARGE SCALE GENOMIC DNA]</scope>
    <source>
        <strain evidence="1 2">AMC0712</strain>
    </source>
</reference>
<evidence type="ECO:0000313" key="1">
    <source>
        <dbReference type="EMBL" id="NZA06072.1"/>
    </source>
</evidence>
<sequence length="46" mass="5279">MELRANRPLLAKYPQKAKVVGKSIFFQGFLSAQKKQESQFKAISEH</sequence>
<dbReference type="EMBL" id="JACCKI010000020">
    <property type="protein sequence ID" value="NZA06072.1"/>
    <property type="molecule type" value="Genomic_DNA"/>
</dbReference>
<comment type="caution">
    <text evidence="1">The sequence shown here is derived from an EMBL/GenBank/DDBJ whole genome shotgun (WGS) entry which is preliminary data.</text>
</comment>
<dbReference type="Proteomes" id="UP000552935">
    <property type="component" value="Unassembled WGS sequence"/>
</dbReference>
<accession>A0A853J6T4</accession>
<dbReference type="AlphaFoldDB" id="A0A853J6T4"/>
<proteinExistence type="predicted"/>
<gene>
    <name evidence="1" type="ORF">H0N82_13505</name>
</gene>
<name>A0A853J6T4_LACRH</name>
<dbReference type="RefSeq" id="WP_005693308.1">
    <property type="nucleotide sequence ID" value="NZ_CABFNI010000024.1"/>
</dbReference>